<reference evidence="2 3" key="1">
    <citation type="submission" date="2019-03" db="EMBL/GenBank/DDBJ databases">
        <authorList>
            <person name="Gaulin E."/>
            <person name="Dumas B."/>
        </authorList>
    </citation>
    <scope>NUCLEOTIDE SEQUENCE [LARGE SCALE GENOMIC DNA]</scope>
    <source>
        <strain evidence="2">CBS 568.67</strain>
    </source>
</reference>
<proteinExistence type="predicted"/>
<dbReference type="PANTHER" id="PTHR46586">
    <property type="entry name" value="ANKYRIN REPEAT-CONTAINING PROTEIN"/>
    <property type="match status" value="1"/>
</dbReference>
<dbReference type="AlphaFoldDB" id="A0A485K4K0"/>
<evidence type="ECO:0000313" key="1">
    <source>
        <dbReference type="EMBL" id="KAF0720826.1"/>
    </source>
</evidence>
<dbReference type="EMBL" id="CAADRA010000001">
    <property type="protein sequence ID" value="VFT77247.1"/>
    <property type="molecule type" value="Genomic_DNA"/>
</dbReference>
<dbReference type="SUPFAM" id="SSF48403">
    <property type="entry name" value="Ankyrin repeat"/>
    <property type="match status" value="1"/>
</dbReference>
<keyword evidence="3" id="KW-1185">Reference proteome</keyword>
<dbReference type="PANTHER" id="PTHR46586:SF3">
    <property type="entry name" value="ANKYRIN REPEAT-CONTAINING PROTEIN"/>
    <property type="match status" value="1"/>
</dbReference>
<dbReference type="Gene3D" id="1.25.40.20">
    <property type="entry name" value="Ankyrin repeat-containing domain"/>
    <property type="match status" value="3"/>
</dbReference>
<evidence type="ECO:0000313" key="2">
    <source>
        <dbReference type="EMBL" id="VFT77247.1"/>
    </source>
</evidence>
<name>A0A485K4K0_9STRA</name>
<dbReference type="InterPro" id="IPR036770">
    <property type="entry name" value="Ankyrin_rpt-contain_sf"/>
</dbReference>
<organism evidence="2 3">
    <name type="scientific">Aphanomyces stellatus</name>
    <dbReference type="NCBI Taxonomy" id="120398"/>
    <lineage>
        <taxon>Eukaryota</taxon>
        <taxon>Sar</taxon>
        <taxon>Stramenopiles</taxon>
        <taxon>Oomycota</taxon>
        <taxon>Saprolegniomycetes</taxon>
        <taxon>Saprolegniales</taxon>
        <taxon>Verrucalvaceae</taxon>
        <taxon>Aphanomyces</taxon>
    </lineage>
</organism>
<reference evidence="1" key="2">
    <citation type="submission" date="2019-06" db="EMBL/GenBank/DDBJ databases">
        <title>Genomics analysis of Aphanomyces spp. identifies a new class of oomycete effector associated with host adaptation.</title>
        <authorList>
            <person name="Gaulin E."/>
        </authorList>
    </citation>
    <scope>NUCLEOTIDE SEQUENCE</scope>
    <source>
        <strain evidence="1">CBS 578.67</strain>
    </source>
</reference>
<dbReference type="Proteomes" id="UP000332933">
    <property type="component" value="Unassembled WGS sequence"/>
</dbReference>
<gene>
    <name evidence="2" type="primary">Aste57867_21</name>
    <name evidence="1" type="ORF">As57867_000021</name>
    <name evidence="2" type="ORF">ASTE57867_21</name>
</gene>
<accession>A0A485K4K0</accession>
<dbReference type="Pfam" id="PF12796">
    <property type="entry name" value="Ank_2"/>
    <property type="match status" value="1"/>
</dbReference>
<protein>
    <submittedName>
        <fullName evidence="2">Aste57867_21 protein</fullName>
    </submittedName>
</protein>
<dbReference type="OrthoDB" id="823504at2759"/>
<evidence type="ECO:0000313" key="3">
    <source>
        <dbReference type="Proteomes" id="UP000332933"/>
    </source>
</evidence>
<dbReference type="InterPro" id="IPR002110">
    <property type="entry name" value="Ankyrin_rpt"/>
</dbReference>
<dbReference type="EMBL" id="VJMH01000001">
    <property type="protein sequence ID" value="KAF0720826.1"/>
    <property type="molecule type" value="Genomic_DNA"/>
</dbReference>
<dbReference type="InterPro" id="IPR052050">
    <property type="entry name" value="SecEffector_AnkRepeat"/>
</dbReference>
<sequence length="473" mass="52200">MAAASSVLHSRALFLVVRGYQNGACQVIQALLHCPTISCIHGRLVVRDEFETILPCDGCKLSHIDIHMDALPAFMERRHQLMASVLETPRATVDLHEMLATHIHLRDVVAEYAAFHGDMELMTLLCETATKELPWIAVHVDATTGQEFVRACASNLLHLAAFNGHDDIMALLSTTDHARMRHGAFTSYSDLEVAGERGHLRCVQCVLDDLDPPIDTYWGLRQGDHTSDRHCQHLNVLDVVAENGHVEIATVLFRYGAPYSEAAIDNAASRGHLGMVQFFHDKPSSKCTTEAMDGAAANGHIEVVQFLHNHRKEGCTTDALDAAAHHGHHAIVEFLLDKRTEGGTVKAMNEYVARGDLTMVKLTDPGKCSSGSVNIATSHGHLEIVKYLVGDKQTTFAAPAIEAAVKHGHVAVVEYLHGQRPEMCVAKYMQVAHICNQSTIVEYFDGHRCKCCKDIPRDELITAKPAKKRRRKN</sequence>